<feature type="domain" description="Matrin-type" evidence="9">
    <location>
        <begin position="4"/>
        <end position="36"/>
    </location>
</feature>
<keyword evidence="5" id="KW-0694">RNA-binding</keyword>
<keyword evidence="11" id="KW-1185">Reference proteome</keyword>
<evidence type="ECO:0000256" key="8">
    <source>
        <dbReference type="SAM" id="MobiDB-lite"/>
    </source>
</evidence>
<gene>
    <name evidence="10" type="ORF">ZYGM_004228</name>
</gene>
<dbReference type="InterPro" id="IPR003604">
    <property type="entry name" value="Matrin/U1-like-C_Znf_C2H2"/>
</dbReference>
<evidence type="ECO:0000256" key="4">
    <source>
        <dbReference type="ARBA" id="ARBA00022833"/>
    </source>
</evidence>
<dbReference type="InterPro" id="IPR013085">
    <property type="entry name" value="U1-CZ_Znf_C2H2"/>
</dbReference>
<keyword evidence="3" id="KW-0863">Zinc-finger</keyword>
<reference evidence="10 11" key="1">
    <citation type="submission" date="2019-01" db="EMBL/GenBank/DDBJ databases">
        <title>Draft Genome Sequencing of Zygosaccharomyces mellis Ca-7.</title>
        <authorList>
            <person name="Shiwa Y."/>
            <person name="Kanesaki Y."/>
            <person name="Ishige T."/>
            <person name="Mura K."/>
            <person name="Hori T."/>
            <person name="Tamura T."/>
        </authorList>
    </citation>
    <scope>NUCLEOTIDE SEQUENCE [LARGE SCALE GENOMIC DNA]</scope>
    <source>
        <strain evidence="10 11">Ca-7</strain>
    </source>
</reference>
<dbReference type="InterPro" id="IPR036236">
    <property type="entry name" value="Znf_C2H2_sf"/>
</dbReference>
<keyword evidence="4" id="KW-0862">Zinc</keyword>
<dbReference type="GO" id="GO:0008270">
    <property type="term" value="F:zinc ion binding"/>
    <property type="evidence" value="ECO:0007669"/>
    <property type="project" value="UniProtKB-KW"/>
</dbReference>
<evidence type="ECO:0000313" key="11">
    <source>
        <dbReference type="Proteomes" id="UP000301737"/>
    </source>
</evidence>
<evidence type="ECO:0000256" key="7">
    <source>
        <dbReference type="ARBA" id="ARBA00023274"/>
    </source>
</evidence>
<dbReference type="SUPFAM" id="SSF57667">
    <property type="entry name" value="beta-beta-alpha zinc fingers"/>
    <property type="match status" value="1"/>
</dbReference>
<comment type="subcellular location">
    <subcellularLocation>
        <location evidence="1">Nucleus</location>
    </subcellularLocation>
</comment>
<comment type="caution">
    <text evidence="10">The sequence shown here is derived from an EMBL/GenBank/DDBJ whole genome shotgun (WGS) entry which is preliminary data.</text>
</comment>
<dbReference type="InterPro" id="IPR000690">
    <property type="entry name" value="Matrin/U1-C_Znf_C2H2"/>
</dbReference>
<dbReference type="Pfam" id="PF06220">
    <property type="entry name" value="zf-U1"/>
    <property type="match status" value="1"/>
</dbReference>
<keyword evidence="6" id="KW-0539">Nucleus</keyword>
<dbReference type="PANTHER" id="PTHR31148">
    <property type="entry name" value="U1 SMALL NUCLEAR RIBONUCLEOPROTEIN C"/>
    <property type="match status" value="1"/>
</dbReference>
<evidence type="ECO:0000256" key="3">
    <source>
        <dbReference type="ARBA" id="ARBA00022771"/>
    </source>
</evidence>
<organism evidence="10 11">
    <name type="scientific">Zygosaccharomyces mellis</name>
    <dbReference type="NCBI Taxonomy" id="42258"/>
    <lineage>
        <taxon>Eukaryota</taxon>
        <taxon>Fungi</taxon>
        <taxon>Dikarya</taxon>
        <taxon>Ascomycota</taxon>
        <taxon>Saccharomycotina</taxon>
        <taxon>Saccharomycetes</taxon>
        <taxon>Saccharomycetales</taxon>
        <taxon>Saccharomycetaceae</taxon>
        <taxon>Zygosaccharomyces</taxon>
    </lineage>
</organism>
<evidence type="ECO:0000256" key="2">
    <source>
        <dbReference type="ARBA" id="ARBA00022723"/>
    </source>
</evidence>
<evidence type="ECO:0000259" key="9">
    <source>
        <dbReference type="PROSITE" id="PS50171"/>
    </source>
</evidence>
<dbReference type="Proteomes" id="UP000301737">
    <property type="component" value="Unassembled WGS sequence"/>
</dbReference>
<dbReference type="EMBL" id="BIMX01000003">
    <property type="protein sequence ID" value="GCE97966.1"/>
    <property type="molecule type" value="Genomic_DNA"/>
</dbReference>
<evidence type="ECO:0000313" key="10">
    <source>
        <dbReference type="EMBL" id="GCE97966.1"/>
    </source>
</evidence>
<dbReference type="PANTHER" id="PTHR31148:SF1">
    <property type="entry name" value="U1 SMALL NUCLEAR RIBONUCLEOPROTEIN C"/>
    <property type="match status" value="1"/>
</dbReference>
<protein>
    <recommendedName>
        <fullName evidence="9">Matrin-type domain-containing protein</fullName>
    </recommendedName>
</protein>
<proteinExistence type="predicted"/>
<dbReference type="PROSITE" id="PS50171">
    <property type="entry name" value="ZF_MATRIN"/>
    <property type="match status" value="1"/>
</dbReference>
<dbReference type="GO" id="GO:0005685">
    <property type="term" value="C:U1 snRNP"/>
    <property type="evidence" value="ECO:0007669"/>
    <property type="project" value="InterPro"/>
</dbReference>
<dbReference type="OrthoDB" id="76567at2759"/>
<name>A0A4C2E3T7_9SACH</name>
<feature type="compositionally biased region" description="Basic residues" evidence="8">
    <location>
        <begin position="74"/>
        <end position="83"/>
    </location>
</feature>
<evidence type="ECO:0000256" key="5">
    <source>
        <dbReference type="ARBA" id="ARBA00022884"/>
    </source>
</evidence>
<feature type="region of interest" description="Disordered" evidence="8">
    <location>
        <begin position="54"/>
        <end position="83"/>
    </location>
</feature>
<keyword evidence="7" id="KW-0687">Ribonucleoprotein</keyword>
<evidence type="ECO:0000256" key="6">
    <source>
        <dbReference type="ARBA" id="ARBA00023242"/>
    </source>
</evidence>
<dbReference type="SMART" id="SM00451">
    <property type="entry name" value="ZnF_U1"/>
    <property type="match status" value="1"/>
</dbReference>
<dbReference type="GO" id="GO:0000395">
    <property type="term" value="P:mRNA 5'-splice site recognition"/>
    <property type="evidence" value="ECO:0007669"/>
    <property type="project" value="InterPro"/>
</dbReference>
<dbReference type="InterPro" id="IPR017340">
    <property type="entry name" value="U1_snRNP-C"/>
</dbReference>
<dbReference type="GO" id="GO:0030627">
    <property type="term" value="F:pre-mRNA 5'-splice site binding"/>
    <property type="evidence" value="ECO:0007669"/>
    <property type="project" value="InterPro"/>
</dbReference>
<accession>A0A4C2E3T7</accession>
<evidence type="ECO:0000256" key="1">
    <source>
        <dbReference type="ARBA" id="ARBA00004123"/>
    </source>
</evidence>
<dbReference type="AlphaFoldDB" id="A0A4C2E3T7"/>
<keyword evidence="2" id="KW-0479">Metal-binding</keyword>
<dbReference type="Gene3D" id="3.30.160.60">
    <property type="entry name" value="Classic Zinc Finger"/>
    <property type="match status" value="1"/>
</dbReference>
<sequence length="201" mass="23029">MARYYCEYCHSYLTHDTLSVRKSHLIGKNHLRITADYYRNKGCQQSKFFNRVSKKYGRRTRSKSSPQLNCSKRSEKRRSSKLSKLHAKELDQPIQTLANLYQGSPGYSKVFIDFNRLDVGDLLRVSKLPQRANSSALSANGSSPVALRARQETFIESLQHAPPAPLEPPKVLSNWSNLPKTTFYDPSLPRAVVNESKRRTR</sequence>